<feature type="binding site" evidence="10">
    <location>
        <position position="585"/>
    </location>
    <ligand>
        <name>a ubiquinone</name>
        <dbReference type="ChEBI" id="CHEBI:16389"/>
        <note>ligand shared with IP/SDHB</note>
    </ligand>
</feature>
<organism evidence="13 14">
    <name type="scientific">Hyphopichia burtonii NRRL Y-1933</name>
    <dbReference type="NCBI Taxonomy" id="984485"/>
    <lineage>
        <taxon>Eukaryota</taxon>
        <taxon>Fungi</taxon>
        <taxon>Dikarya</taxon>
        <taxon>Ascomycota</taxon>
        <taxon>Saccharomycotina</taxon>
        <taxon>Pichiomycetes</taxon>
        <taxon>Debaryomycetaceae</taxon>
        <taxon>Hyphopichia</taxon>
    </lineage>
</organism>
<dbReference type="Pfam" id="PF05328">
    <property type="entry name" value="CybS"/>
    <property type="match status" value="1"/>
</dbReference>
<name>A0A1E4RKT4_9ASCO</name>
<keyword evidence="5" id="KW-0999">Mitochondrion inner membrane</keyword>
<keyword evidence="8" id="KW-0496">Mitochondrion</keyword>
<dbReference type="GO" id="GO:0005743">
    <property type="term" value="C:mitochondrial inner membrane"/>
    <property type="evidence" value="ECO:0007669"/>
    <property type="project" value="UniProtKB-SubCell"/>
</dbReference>
<keyword evidence="6" id="KW-0809">Transit peptide</keyword>
<dbReference type="GO" id="GO:0048039">
    <property type="term" value="F:ubiquinone binding"/>
    <property type="evidence" value="ECO:0007669"/>
    <property type="project" value="TreeGrafter"/>
</dbReference>
<protein>
    <submittedName>
        <fullName evidence="13">CybS-domain-containing protein</fullName>
    </submittedName>
</protein>
<dbReference type="RefSeq" id="XP_020076878.1">
    <property type="nucleotide sequence ID" value="XM_020223516.1"/>
</dbReference>
<evidence type="ECO:0000256" key="10">
    <source>
        <dbReference type="PIRSR" id="PIRSR607992-1"/>
    </source>
</evidence>
<evidence type="ECO:0000256" key="12">
    <source>
        <dbReference type="SAM" id="Phobius"/>
    </source>
</evidence>
<keyword evidence="14" id="KW-1185">Reference proteome</keyword>
<dbReference type="GO" id="GO:0020037">
    <property type="term" value="F:heme binding"/>
    <property type="evidence" value="ECO:0007669"/>
    <property type="project" value="TreeGrafter"/>
</dbReference>
<gene>
    <name evidence="13" type="ORF">HYPBUDRAFT_5645</name>
</gene>
<proteinExistence type="inferred from homology"/>
<dbReference type="Proteomes" id="UP000095085">
    <property type="component" value="Unassembled WGS sequence"/>
</dbReference>
<evidence type="ECO:0000313" key="14">
    <source>
        <dbReference type="Proteomes" id="UP000095085"/>
    </source>
</evidence>
<sequence>MFSRSLRCLPKQRLSQSYTKFTPYSNPLTSFYSRGIQRRQLTLSSGQRGALRGWGTIVNIIAGAYFGGLLVCGGSLYLIYSDANNRQHIPFELSFNDILDSVKAIDKDDVFKSPRYAVKHYRRVLINIAKESDSNLEFDESKLSEEDWYDIPIIDANVLVYEKSNDFANFYIDFVLRYAKALLAKGNLSSSIHILKSIVDNDEIFFKLGDAERLSQCCRLLTRVSSEPQDKVQYLLRSLDMLEMTFASIKMDDNYLLQDGSRITDELIICLNNLATVMAKQSSNRKYSKHDREDYLSKSLNIYLANLKILNEMNEKIKSGEKSQASYPLFNCDEENLAITLAEIKAHISEVMWAKGYKKNAILWGEEVIDDIYFQRNTYLKASPILINVFKNLIIMYDKSKNIRAKNRCQDLLLDVTVFEAENKSWYDGFINRVCKIVYNRGPLGVIEKPLLERFGAPRRLPELEEFEDEDSHQIFNMFALSSRIGLASAKPSMLMKPALIRGLKTIPQPPGFIVGTVNDAYVHPAADKLHGSRHWASERLVAVGLLPLTFAPFFTGVSTIWDSTMSALLLYHCYTGFQSCIIDYIPTRVYGKYHNYAMYLLLFGTGVAGYGVYDIEKREGGVTTIISKLFKA</sequence>
<reference evidence="14" key="1">
    <citation type="submission" date="2016-05" db="EMBL/GenBank/DDBJ databases">
        <title>Comparative genomics of biotechnologically important yeasts.</title>
        <authorList>
            <consortium name="DOE Joint Genome Institute"/>
            <person name="Riley R."/>
            <person name="Haridas S."/>
            <person name="Wolfe K.H."/>
            <person name="Lopes M.R."/>
            <person name="Hittinger C.T."/>
            <person name="Goker M."/>
            <person name="Salamov A."/>
            <person name="Wisecaver J."/>
            <person name="Long T.M."/>
            <person name="Aerts A.L."/>
            <person name="Barry K."/>
            <person name="Choi C."/>
            <person name="Clum A."/>
            <person name="Coughlan A.Y."/>
            <person name="Deshpande S."/>
            <person name="Douglass A.P."/>
            <person name="Hanson S.J."/>
            <person name="Klenk H.-P."/>
            <person name="Labutti K."/>
            <person name="Lapidus A."/>
            <person name="Lindquist E."/>
            <person name="Lipzen A."/>
            <person name="Meier-Kolthoff J.P."/>
            <person name="Ohm R.A."/>
            <person name="Otillar R.P."/>
            <person name="Pangilinan J."/>
            <person name="Peng Y."/>
            <person name="Rokas A."/>
            <person name="Rosa C.A."/>
            <person name="Scheuner C."/>
            <person name="Sibirny A.A."/>
            <person name="Slot J.C."/>
            <person name="Stielow J.B."/>
            <person name="Sun H."/>
            <person name="Kurtzman C.P."/>
            <person name="Blackwell M."/>
            <person name="Grigoriev I.V."/>
            <person name="Jeffries T.W."/>
        </authorList>
    </citation>
    <scope>NUCLEOTIDE SEQUENCE [LARGE SCALE GENOMIC DNA]</scope>
    <source>
        <strain evidence="14">NRRL Y-1933</strain>
    </source>
</reference>
<evidence type="ECO:0000256" key="9">
    <source>
        <dbReference type="ARBA" id="ARBA00023136"/>
    </source>
</evidence>
<dbReference type="CDD" id="cd03496">
    <property type="entry name" value="SQR_TypeC_CybS"/>
    <property type="match status" value="1"/>
</dbReference>
<dbReference type="Gene3D" id="1.20.1300.10">
    <property type="entry name" value="Fumarate reductase/succinate dehydrogenase, transmembrane subunit"/>
    <property type="match status" value="1"/>
</dbReference>
<keyword evidence="3" id="KW-0813">Transport</keyword>
<dbReference type="InterPro" id="IPR034804">
    <property type="entry name" value="SQR/QFR_C/D"/>
</dbReference>
<feature type="transmembrane region" description="Helical" evidence="12">
    <location>
        <begin position="541"/>
        <end position="562"/>
    </location>
</feature>
<keyword evidence="7 12" id="KW-1133">Transmembrane helix</keyword>
<dbReference type="SUPFAM" id="SSF81343">
    <property type="entry name" value="Fumarate reductase respiratory complex transmembrane subunits"/>
    <property type="match status" value="1"/>
</dbReference>
<evidence type="ECO:0000256" key="2">
    <source>
        <dbReference type="ARBA" id="ARBA00007294"/>
    </source>
</evidence>
<dbReference type="OrthoDB" id="4010961at2759"/>
<feature type="binding site" description="axial binding residue" evidence="11">
    <location>
        <position position="573"/>
    </location>
    <ligand>
        <name>heme b</name>
        <dbReference type="ChEBI" id="CHEBI:60344"/>
        <note>ligand shared with SDHC</note>
    </ligand>
    <ligandPart>
        <name>Fe</name>
        <dbReference type="ChEBI" id="CHEBI:18248"/>
    </ligandPart>
</feature>
<evidence type="ECO:0000256" key="3">
    <source>
        <dbReference type="ARBA" id="ARBA00022448"/>
    </source>
</evidence>
<keyword evidence="4 12" id="KW-0812">Transmembrane</keyword>
<dbReference type="EMBL" id="KV454540">
    <property type="protein sequence ID" value="ODV67811.1"/>
    <property type="molecule type" value="Genomic_DNA"/>
</dbReference>
<dbReference type="STRING" id="984485.A0A1E4RKT4"/>
<dbReference type="InterPro" id="IPR007992">
    <property type="entry name" value="CybS"/>
</dbReference>
<evidence type="ECO:0000256" key="8">
    <source>
        <dbReference type="ARBA" id="ARBA00023128"/>
    </source>
</evidence>
<evidence type="ECO:0000313" key="13">
    <source>
        <dbReference type="EMBL" id="ODV67811.1"/>
    </source>
</evidence>
<dbReference type="GO" id="GO:0006099">
    <property type="term" value="P:tricarboxylic acid cycle"/>
    <property type="evidence" value="ECO:0007669"/>
    <property type="project" value="TreeGrafter"/>
</dbReference>
<accession>A0A1E4RKT4</accession>
<dbReference type="AlphaFoldDB" id="A0A1E4RKT4"/>
<keyword evidence="9 12" id="KW-0472">Membrane</keyword>
<evidence type="ECO:0000256" key="7">
    <source>
        <dbReference type="ARBA" id="ARBA00022989"/>
    </source>
</evidence>
<keyword evidence="11" id="KW-0479">Metal-binding</keyword>
<dbReference type="GO" id="GO:0006121">
    <property type="term" value="P:mitochondrial electron transport, succinate to ubiquinone"/>
    <property type="evidence" value="ECO:0007669"/>
    <property type="project" value="TreeGrafter"/>
</dbReference>
<comment type="similarity">
    <text evidence="2">Belongs to the CybS family.</text>
</comment>
<dbReference type="GO" id="GO:0046872">
    <property type="term" value="F:metal ion binding"/>
    <property type="evidence" value="ECO:0007669"/>
    <property type="project" value="UniProtKB-KW"/>
</dbReference>
<feature type="transmembrane region" description="Helical" evidence="12">
    <location>
        <begin position="57"/>
        <end position="80"/>
    </location>
</feature>
<dbReference type="PANTHER" id="PTHR13337:SF2">
    <property type="entry name" value="SUCCINATE DEHYDROGENASE [UBIQUINONE] CYTOCHROME B SMALL SUBUNIT, MITOCHONDRIAL"/>
    <property type="match status" value="1"/>
</dbReference>
<evidence type="ECO:0000256" key="5">
    <source>
        <dbReference type="ARBA" id="ARBA00022792"/>
    </source>
</evidence>
<feature type="transmembrane region" description="Helical" evidence="12">
    <location>
        <begin position="597"/>
        <end position="614"/>
    </location>
</feature>
<evidence type="ECO:0000256" key="1">
    <source>
        <dbReference type="ARBA" id="ARBA00004448"/>
    </source>
</evidence>
<dbReference type="GeneID" id="30998065"/>
<comment type="subcellular location">
    <subcellularLocation>
        <location evidence="1">Mitochondrion inner membrane</location>
        <topology evidence="1">Multi-pass membrane protein</topology>
    </subcellularLocation>
</comment>
<keyword evidence="11" id="KW-0408">Iron</keyword>
<dbReference type="PANTHER" id="PTHR13337">
    <property type="entry name" value="SUCCINATE DEHYDROGENASE"/>
    <property type="match status" value="1"/>
</dbReference>
<evidence type="ECO:0000256" key="11">
    <source>
        <dbReference type="PIRSR" id="PIRSR607992-2"/>
    </source>
</evidence>
<evidence type="ECO:0000256" key="6">
    <source>
        <dbReference type="ARBA" id="ARBA00022946"/>
    </source>
</evidence>
<evidence type="ECO:0000256" key="4">
    <source>
        <dbReference type="ARBA" id="ARBA00022692"/>
    </source>
</evidence>